<protein>
    <submittedName>
        <fullName evidence="2">Uncharacterized protein</fullName>
    </submittedName>
</protein>
<keyword evidence="3" id="KW-1185">Reference proteome</keyword>
<sequence length="40" mass="4445">MRSADVDNRPDGTIDTSKDDPLDAVPLWGRFEDQAVPSTR</sequence>
<name>A0ABV5NA96_9ACTN</name>
<evidence type="ECO:0000313" key="2">
    <source>
        <dbReference type="EMBL" id="MFB9467225.1"/>
    </source>
</evidence>
<evidence type="ECO:0000256" key="1">
    <source>
        <dbReference type="SAM" id="MobiDB-lite"/>
    </source>
</evidence>
<comment type="caution">
    <text evidence="2">The sequence shown here is derived from an EMBL/GenBank/DDBJ whole genome shotgun (WGS) entry which is preliminary data.</text>
</comment>
<proteinExistence type="predicted"/>
<feature type="region of interest" description="Disordered" evidence="1">
    <location>
        <begin position="1"/>
        <end position="40"/>
    </location>
</feature>
<evidence type="ECO:0000313" key="3">
    <source>
        <dbReference type="Proteomes" id="UP001589709"/>
    </source>
</evidence>
<dbReference type="EMBL" id="JBHMCY010000096">
    <property type="protein sequence ID" value="MFB9467225.1"/>
    <property type="molecule type" value="Genomic_DNA"/>
</dbReference>
<feature type="compositionally biased region" description="Basic and acidic residues" evidence="1">
    <location>
        <begin position="1"/>
        <end position="21"/>
    </location>
</feature>
<organism evidence="2 3">
    <name type="scientific">Streptomyces cinereospinus</name>
    <dbReference type="NCBI Taxonomy" id="285561"/>
    <lineage>
        <taxon>Bacteria</taxon>
        <taxon>Bacillati</taxon>
        <taxon>Actinomycetota</taxon>
        <taxon>Actinomycetes</taxon>
        <taxon>Kitasatosporales</taxon>
        <taxon>Streptomycetaceae</taxon>
        <taxon>Streptomyces</taxon>
    </lineage>
</organism>
<dbReference type="RefSeq" id="WP_381350425.1">
    <property type="nucleotide sequence ID" value="NZ_JBHMCY010000096.1"/>
</dbReference>
<gene>
    <name evidence="2" type="ORF">ACFF45_32200</name>
</gene>
<dbReference type="Proteomes" id="UP001589709">
    <property type="component" value="Unassembled WGS sequence"/>
</dbReference>
<accession>A0ABV5NA96</accession>
<reference evidence="2 3" key="1">
    <citation type="submission" date="2024-09" db="EMBL/GenBank/DDBJ databases">
        <authorList>
            <person name="Sun Q."/>
            <person name="Mori K."/>
        </authorList>
    </citation>
    <scope>NUCLEOTIDE SEQUENCE [LARGE SCALE GENOMIC DNA]</scope>
    <source>
        <strain evidence="2 3">JCM 6917</strain>
    </source>
</reference>